<sequence>MDALSLFTYFSVAVLVPCCGFSIDTERPVIFQEAAEGFGQTVVPFGRGADRGVLVGAPLQRGNANERGKIYKCQQTQSKCQEVRIQLPRDAVNISLGLSLSAWESRFLVCQGPTEIATKTCGKNVYLKSYCFLLDQNLRQTRQFPDALPECAKRTNDIALLIDGSGSIKTGEFNQMKTFISEVMSRFPQSSDTEPF</sequence>
<reference evidence="1" key="1">
    <citation type="submission" date="2021-08" db="EMBL/GenBank/DDBJ databases">
        <title>The first chromosome-level gecko genome reveals the dynamic sex chromosomes of Neotropical dwarf geckos (Sphaerodactylidae: Sphaerodactylus).</title>
        <authorList>
            <person name="Pinto B.J."/>
            <person name="Keating S.E."/>
            <person name="Gamble T."/>
        </authorList>
    </citation>
    <scope>NUCLEOTIDE SEQUENCE</scope>
    <source>
        <strain evidence="1">TG3544</strain>
    </source>
</reference>
<accession>A0ACB8EW81</accession>
<gene>
    <name evidence="1" type="ORF">K3G42_012858</name>
</gene>
<protein>
    <submittedName>
        <fullName evidence="1">Uncharacterized protein</fullName>
    </submittedName>
</protein>
<evidence type="ECO:0000313" key="1">
    <source>
        <dbReference type="EMBL" id="KAH7997032.1"/>
    </source>
</evidence>
<dbReference type="Proteomes" id="UP000827872">
    <property type="component" value="Linkage Group LG15"/>
</dbReference>
<proteinExistence type="predicted"/>
<keyword evidence="2" id="KW-1185">Reference proteome</keyword>
<evidence type="ECO:0000313" key="2">
    <source>
        <dbReference type="Proteomes" id="UP000827872"/>
    </source>
</evidence>
<comment type="caution">
    <text evidence="1">The sequence shown here is derived from an EMBL/GenBank/DDBJ whole genome shotgun (WGS) entry which is preliminary data.</text>
</comment>
<dbReference type="EMBL" id="CM037628">
    <property type="protein sequence ID" value="KAH7997032.1"/>
    <property type="molecule type" value="Genomic_DNA"/>
</dbReference>
<name>A0ACB8EW81_9SAUR</name>
<organism evidence="1 2">
    <name type="scientific">Sphaerodactylus townsendi</name>
    <dbReference type="NCBI Taxonomy" id="933632"/>
    <lineage>
        <taxon>Eukaryota</taxon>
        <taxon>Metazoa</taxon>
        <taxon>Chordata</taxon>
        <taxon>Craniata</taxon>
        <taxon>Vertebrata</taxon>
        <taxon>Euteleostomi</taxon>
        <taxon>Lepidosauria</taxon>
        <taxon>Squamata</taxon>
        <taxon>Bifurcata</taxon>
        <taxon>Gekkota</taxon>
        <taxon>Sphaerodactylidae</taxon>
        <taxon>Sphaerodactylus</taxon>
    </lineage>
</organism>